<evidence type="ECO:0000313" key="3">
    <source>
        <dbReference type="Proteomes" id="UP000030748"/>
    </source>
</evidence>
<feature type="compositionally biased region" description="Low complexity" evidence="1">
    <location>
        <begin position="57"/>
        <end position="69"/>
    </location>
</feature>
<gene>
    <name evidence="2" type="ORF">MIMGU_mgv1a003529mg</name>
</gene>
<dbReference type="eggNOG" id="ENOG502QV8B">
    <property type="taxonomic scope" value="Eukaryota"/>
</dbReference>
<keyword evidence="3" id="KW-1185">Reference proteome</keyword>
<dbReference type="STRING" id="4155.A0A022Q8K5"/>
<feature type="compositionally biased region" description="Basic and acidic residues" evidence="1">
    <location>
        <begin position="128"/>
        <end position="141"/>
    </location>
</feature>
<feature type="compositionally biased region" description="Polar residues" evidence="1">
    <location>
        <begin position="303"/>
        <end position="319"/>
    </location>
</feature>
<evidence type="ECO:0000256" key="1">
    <source>
        <dbReference type="SAM" id="MobiDB-lite"/>
    </source>
</evidence>
<feature type="region of interest" description="Disordered" evidence="1">
    <location>
        <begin position="47"/>
        <end position="98"/>
    </location>
</feature>
<feature type="region of interest" description="Disordered" evidence="1">
    <location>
        <begin position="124"/>
        <end position="167"/>
    </location>
</feature>
<dbReference type="EMBL" id="KI632147">
    <property type="protein sequence ID" value="EYU23924.1"/>
    <property type="molecule type" value="Genomic_DNA"/>
</dbReference>
<name>A0A022Q8K5_ERYGU</name>
<dbReference type="AlphaFoldDB" id="A0A022Q8K5"/>
<feature type="region of interest" description="Disordered" evidence="1">
    <location>
        <begin position="290"/>
        <end position="361"/>
    </location>
</feature>
<feature type="compositionally biased region" description="Polar residues" evidence="1">
    <location>
        <begin position="337"/>
        <end position="358"/>
    </location>
</feature>
<feature type="compositionally biased region" description="Polar residues" evidence="1">
    <location>
        <begin position="142"/>
        <end position="163"/>
    </location>
</feature>
<dbReference type="PANTHER" id="PTHR34112">
    <property type="entry name" value="C-JUN-AMINO-TERMINAL KINASE-INTERACTING PROTEIN"/>
    <property type="match status" value="1"/>
</dbReference>
<dbReference type="PANTHER" id="PTHR34112:SF13">
    <property type="entry name" value="OS04G0448200 PROTEIN"/>
    <property type="match status" value="1"/>
</dbReference>
<dbReference type="Proteomes" id="UP000030748">
    <property type="component" value="Unassembled WGS sequence"/>
</dbReference>
<sequence>MERTEYALVPEWLRCTRSVAGGGSSARHSEISSSIYSTRSRSCRISSEKDSSRFLDRSSSSDTRRISNSNGSAKHPYSSFTRIHREKNRVRDKEKSLSDEIWEDGSSNRLASILNSGFRRSQSLVSRKPGEVFPRRTEDTKNSISRQSSNDVLSGGTNPSGIQKSAFEKGFPSLGTEEKQDMTGTRRVLSPGLSSAVQSLPIGSSGFIGSEKWTSALAEVPAIIANNGTCHSPSQQNGVTFATSTSGASCGAGLNMAEALSQPQARVRIAPEISDKSQWFEELAIKQSRQLIPMTPSMPKPSGLSSGDKSKQPKSTVRTTEMIVASSKAIQPPPHSPQFSNQPRSGQVRSDSSSTSHNGKFLVLKPGRENTVSILAKDASISSREDNCRVLNGQLVAPSTPTALSLDGSLATAFPLSSKSTIDKRSSHSALARSRSEFFNLMRRKTTANDVTVLSSPSLAVKEDHDPKSPRALENGNQTVCNGNGDYISEKSNNFSDAGQTNMFCNGQICPDEEEAAFLRSLGWEENSGEDEGLTEEEISAFYQEESYGDDWFLYVDEIINFWHLRLMLGMNGSLLNHT</sequence>
<reference evidence="2 3" key="1">
    <citation type="journal article" date="2013" name="Proc. Natl. Acad. Sci. U.S.A.">
        <title>Fine-scale variation in meiotic recombination in Mimulus inferred from population shotgun sequencing.</title>
        <authorList>
            <person name="Hellsten U."/>
            <person name="Wright K.M."/>
            <person name="Jenkins J."/>
            <person name="Shu S."/>
            <person name="Yuan Y."/>
            <person name="Wessler S.R."/>
            <person name="Schmutz J."/>
            <person name="Willis J.H."/>
            <person name="Rokhsar D.S."/>
        </authorList>
    </citation>
    <scope>NUCLEOTIDE SEQUENCE [LARGE SCALE GENOMIC DNA]</scope>
    <source>
        <strain evidence="3">cv. DUN x IM62</strain>
    </source>
</reference>
<organism evidence="2 3">
    <name type="scientific">Erythranthe guttata</name>
    <name type="common">Yellow monkey flower</name>
    <name type="synonym">Mimulus guttatus</name>
    <dbReference type="NCBI Taxonomy" id="4155"/>
    <lineage>
        <taxon>Eukaryota</taxon>
        <taxon>Viridiplantae</taxon>
        <taxon>Streptophyta</taxon>
        <taxon>Embryophyta</taxon>
        <taxon>Tracheophyta</taxon>
        <taxon>Spermatophyta</taxon>
        <taxon>Magnoliopsida</taxon>
        <taxon>eudicotyledons</taxon>
        <taxon>Gunneridae</taxon>
        <taxon>Pentapetalae</taxon>
        <taxon>asterids</taxon>
        <taxon>lamiids</taxon>
        <taxon>Lamiales</taxon>
        <taxon>Phrymaceae</taxon>
        <taxon>Erythranthe</taxon>
    </lineage>
</organism>
<proteinExistence type="predicted"/>
<accession>A0A022Q8K5</accession>
<feature type="compositionally biased region" description="Basic and acidic residues" evidence="1">
    <location>
        <begin position="89"/>
        <end position="98"/>
    </location>
</feature>
<evidence type="ECO:0000313" key="2">
    <source>
        <dbReference type="EMBL" id="EYU23924.1"/>
    </source>
</evidence>
<feature type="compositionally biased region" description="Basic and acidic residues" evidence="1">
    <location>
        <begin position="47"/>
        <end position="56"/>
    </location>
</feature>
<protein>
    <submittedName>
        <fullName evidence="2">Uncharacterized protein</fullName>
    </submittedName>
</protein>